<keyword evidence="3" id="KW-0813">Transport</keyword>
<dbReference type="GeneID" id="83200638"/>
<dbReference type="Gene3D" id="1.20.1250.20">
    <property type="entry name" value="MFS general substrate transporter like domains"/>
    <property type="match status" value="2"/>
</dbReference>
<evidence type="ECO:0000256" key="2">
    <source>
        <dbReference type="ARBA" id="ARBA00008335"/>
    </source>
</evidence>
<feature type="transmembrane region" description="Helical" evidence="8">
    <location>
        <begin position="86"/>
        <end position="104"/>
    </location>
</feature>
<comment type="similarity">
    <text evidence="2">Belongs to the major facilitator superfamily.</text>
</comment>
<name>A0A9W9P7K6_9EURO</name>
<feature type="transmembrane region" description="Helical" evidence="8">
    <location>
        <begin position="317"/>
        <end position="334"/>
    </location>
</feature>
<dbReference type="Pfam" id="PF07690">
    <property type="entry name" value="MFS_1"/>
    <property type="match status" value="1"/>
</dbReference>
<gene>
    <name evidence="9" type="ORF">N7468_004038</name>
</gene>
<dbReference type="FunFam" id="1.20.1250.20:FF:000013">
    <property type="entry name" value="MFS general substrate transporter"/>
    <property type="match status" value="1"/>
</dbReference>
<feature type="transmembrane region" description="Helical" evidence="8">
    <location>
        <begin position="177"/>
        <end position="196"/>
    </location>
</feature>
<evidence type="ECO:0000256" key="8">
    <source>
        <dbReference type="SAM" id="Phobius"/>
    </source>
</evidence>
<reference evidence="9" key="2">
    <citation type="journal article" date="2023" name="IMA Fungus">
        <title>Comparative genomic study of the Penicillium genus elucidates a diverse pangenome and 15 lateral gene transfer events.</title>
        <authorList>
            <person name="Petersen C."/>
            <person name="Sorensen T."/>
            <person name="Nielsen M.R."/>
            <person name="Sondergaard T.E."/>
            <person name="Sorensen J.L."/>
            <person name="Fitzpatrick D.A."/>
            <person name="Frisvad J.C."/>
            <person name="Nielsen K.L."/>
        </authorList>
    </citation>
    <scope>NUCLEOTIDE SEQUENCE</scope>
    <source>
        <strain evidence="9">IBT 19713</strain>
    </source>
</reference>
<dbReference type="GO" id="GO:0016020">
    <property type="term" value="C:membrane"/>
    <property type="evidence" value="ECO:0007669"/>
    <property type="project" value="UniProtKB-SubCell"/>
</dbReference>
<evidence type="ECO:0000256" key="1">
    <source>
        <dbReference type="ARBA" id="ARBA00004141"/>
    </source>
</evidence>
<protein>
    <recommendedName>
        <fullName evidence="11">Major facilitator superfamily (MFS) profile domain-containing protein</fullName>
    </recommendedName>
</protein>
<feature type="transmembrane region" description="Helical" evidence="8">
    <location>
        <begin position="146"/>
        <end position="165"/>
    </location>
</feature>
<evidence type="ECO:0000256" key="3">
    <source>
        <dbReference type="ARBA" id="ARBA00022448"/>
    </source>
</evidence>
<keyword evidence="5 8" id="KW-1133">Transmembrane helix</keyword>
<evidence type="ECO:0000256" key="5">
    <source>
        <dbReference type="ARBA" id="ARBA00022989"/>
    </source>
</evidence>
<keyword evidence="6 8" id="KW-0472">Membrane</keyword>
<feature type="transmembrane region" description="Helical" evidence="8">
    <location>
        <begin position="116"/>
        <end position="134"/>
    </location>
</feature>
<reference evidence="9" key="1">
    <citation type="submission" date="2022-11" db="EMBL/GenBank/DDBJ databases">
        <authorList>
            <person name="Petersen C."/>
        </authorList>
    </citation>
    <scope>NUCLEOTIDE SEQUENCE</scope>
    <source>
        <strain evidence="9">IBT 19713</strain>
    </source>
</reference>
<organism evidence="9 10">
    <name type="scientific">Penicillium chermesinum</name>
    <dbReference type="NCBI Taxonomy" id="63820"/>
    <lineage>
        <taxon>Eukaryota</taxon>
        <taxon>Fungi</taxon>
        <taxon>Dikarya</taxon>
        <taxon>Ascomycota</taxon>
        <taxon>Pezizomycotina</taxon>
        <taxon>Eurotiomycetes</taxon>
        <taxon>Eurotiomycetidae</taxon>
        <taxon>Eurotiales</taxon>
        <taxon>Aspergillaceae</taxon>
        <taxon>Penicillium</taxon>
    </lineage>
</organism>
<dbReference type="RefSeq" id="XP_058332338.1">
    <property type="nucleotide sequence ID" value="XM_058473335.1"/>
</dbReference>
<dbReference type="AlphaFoldDB" id="A0A9W9P7K6"/>
<evidence type="ECO:0000256" key="6">
    <source>
        <dbReference type="ARBA" id="ARBA00023136"/>
    </source>
</evidence>
<proteinExistence type="inferred from homology"/>
<feature type="transmembrane region" description="Helical" evidence="8">
    <location>
        <begin position="431"/>
        <end position="454"/>
    </location>
</feature>
<evidence type="ECO:0000313" key="10">
    <source>
        <dbReference type="Proteomes" id="UP001150941"/>
    </source>
</evidence>
<dbReference type="FunFam" id="1.20.1250.20:FF:000018">
    <property type="entry name" value="MFS transporter permease"/>
    <property type="match status" value="1"/>
</dbReference>
<evidence type="ECO:0000256" key="7">
    <source>
        <dbReference type="SAM" id="MobiDB-lite"/>
    </source>
</evidence>
<comment type="caution">
    <text evidence="9">The sequence shown here is derived from an EMBL/GenBank/DDBJ whole genome shotgun (WGS) entry which is preliminary data.</text>
</comment>
<keyword evidence="10" id="KW-1185">Reference proteome</keyword>
<dbReference type="EMBL" id="JAPQKS010000003">
    <property type="protein sequence ID" value="KAJ5239419.1"/>
    <property type="molecule type" value="Genomic_DNA"/>
</dbReference>
<dbReference type="SUPFAM" id="SSF103473">
    <property type="entry name" value="MFS general substrate transporter"/>
    <property type="match status" value="1"/>
</dbReference>
<feature type="transmembrane region" description="Helical" evidence="8">
    <location>
        <begin position="277"/>
        <end position="297"/>
    </location>
</feature>
<evidence type="ECO:0000256" key="4">
    <source>
        <dbReference type="ARBA" id="ARBA00022692"/>
    </source>
</evidence>
<keyword evidence="4 8" id="KW-0812">Transmembrane</keyword>
<accession>A0A9W9P7K6</accession>
<dbReference type="Proteomes" id="UP001150941">
    <property type="component" value="Unassembled WGS sequence"/>
</dbReference>
<dbReference type="OrthoDB" id="2985014at2759"/>
<comment type="subcellular location">
    <subcellularLocation>
        <location evidence="1">Membrane</location>
        <topology evidence="1">Multi-pass membrane protein</topology>
    </subcellularLocation>
</comment>
<dbReference type="InterPro" id="IPR036259">
    <property type="entry name" value="MFS_trans_sf"/>
</dbReference>
<feature type="transmembrane region" description="Helical" evidence="8">
    <location>
        <begin position="48"/>
        <end position="66"/>
    </location>
</feature>
<dbReference type="PANTHER" id="PTHR43791:SF36">
    <property type="entry name" value="TRANSPORTER, PUTATIVE (AFU_ORTHOLOGUE AFUA_6G08340)-RELATED"/>
    <property type="match status" value="1"/>
</dbReference>
<feature type="transmembrane region" description="Helical" evidence="8">
    <location>
        <begin position="367"/>
        <end position="387"/>
    </location>
</feature>
<evidence type="ECO:0000313" key="9">
    <source>
        <dbReference type="EMBL" id="KAJ5239419.1"/>
    </source>
</evidence>
<sequence length="489" mass="54475">MAGSSMASQEKSDAFSARGTMQDHEKESTVPVEYTPEELKKVVRKMDCCLLPLCFVLYSFSVLDRANLGNAKLVGLKDDIDLSGNHYDWLGNIFYISYIIFQFNTLGWKIFKPHKWVAFVVLYWGIASTLQAAAFNWSGLMACRFFLGWAETMFGPGIPLYLSYFYPRETVGTRFGIILSGSALANAYGGALAYGLGHVHSSISSWRFLFIIEGVPTVLLAIVSWFWIPDSPSTARFLNLREREIAQAYANAQPGDYQNEGLQWDQLGEAFKDYRNWMFALQNFCNNVTFASLPLFLPTVISEIGSFSGVESNGLTAPPYVLCFFLIIAVSFLSDRLRMRGPFAAFFALLAAIGFILLGTTESIGPRYFAAFLVVLSFVTTSLALIWNSNTNPTGSKKAGGLWIMFTIGQCGPMLGNNIFPSSDGPYYRKGSWICCAISLLTGVTASTLSFLLWRENKRRDRLYGPVEESQPIDMSSKESIEAGLRYII</sequence>
<feature type="transmembrane region" description="Helical" evidence="8">
    <location>
        <begin position="399"/>
        <end position="419"/>
    </location>
</feature>
<dbReference type="GO" id="GO:0022857">
    <property type="term" value="F:transmembrane transporter activity"/>
    <property type="evidence" value="ECO:0007669"/>
    <property type="project" value="InterPro"/>
</dbReference>
<dbReference type="InterPro" id="IPR011701">
    <property type="entry name" value="MFS"/>
</dbReference>
<feature type="transmembrane region" description="Helical" evidence="8">
    <location>
        <begin position="208"/>
        <end position="228"/>
    </location>
</feature>
<feature type="region of interest" description="Disordered" evidence="7">
    <location>
        <begin position="1"/>
        <end position="28"/>
    </location>
</feature>
<feature type="transmembrane region" description="Helical" evidence="8">
    <location>
        <begin position="341"/>
        <end position="361"/>
    </location>
</feature>
<dbReference type="PANTHER" id="PTHR43791">
    <property type="entry name" value="PERMEASE-RELATED"/>
    <property type="match status" value="1"/>
</dbReference>
<evidence type="ECO:0008006" key="11">
    <source>
        <dbReference type="Google" id="ProtNLM"/>
    </source>
</evidence>